<proteinExistence type="predicted"/>
<gene>
    <name evidence="6" type="ORF">H9746_09145</name>
</gene>
<evidence type="ECO:0000259" key="5">
    <source>
        <dbReference type="PROSITE" id="PS50977"/>
    </source>
</evidence>
<evidence type="ECO:0000256" key="1">
    <source>
        <dbReference type="ARBA" id="ARBA00023015"/>
    </source>
</evidence>
<accession>A0A9D1TIL6</accession>
<evidence type="ECO:0000256" key="2">
    <source>
        <dbReference type="ARBA" id="ARBA00023125"/>
    </source>
</evidence>
<organism evidence="6 7">
    <name type="scientific">Candidatus Butyricicoccus avistercoris</name>
    <dbReference type="NCBI Taxonomy" id="2838518"/>
    <lineage>
        <taxon>Bacteria</taxon>
        <taxon>Bacillati</taxon>
        <taxon>Bacillota</taxon>
        <taxon>Clostridia</taxon>
        <taxon>Eubacteriales</taxon>
        <taxon>Butyricicoccaceae</taxon>
        <taxon>Butyricicoccus</taxon>
    </lineage>
</organism>
<comment type="caution">
    <text evidence="6">The sequence shown here is derived from an EMBL/GenBank/DDBJ whole genome shotgun (WGS) entry which is preliminary data.</text>
</comment>
<evidence type="ECO:0000256" key="3">
    <source>
        <dbReference type="ARBA" id="ARBA00023163"/>
    </source>
</evidence>
<dbReference type="PANTHER" id="PTHR43479:SF11">
    <property type="entry name" value="ACREF_ENVCD OPERON REPRESSOR-RELATED"/>
    <property type="match status" value="1"/>
</dbReference>
<reference evidence="6" key="1">
    <citation type="journal article" date="2021" name="PeerJ">
        <title>Extensive microbial diversity within the chicken gut microbiome revealed by metagenomics and culture.</title>
        <authorList>
            <person name="Gilroy R."/>
            <person name="Ravi A."/>
            <person name="Getino M."/>
            <person name="Pursley I."/>
            <person name="Horton D.L."/>
            <person name="Alikhan N.F."/>
            <person name="Baker D."/>
            <person name="Gharbi K."/>
            <person name="Hall N."/>
            <person name="Watson M."/>
            <person name="Adriaenssens E.M."/>
            <person name="Foster-Nyarko E."/>
            <person name="Jarju S."/>
            <person name="Secka A."/>
            <person name="Antonio M."/>
            <person name="Oren A."/>
            <person name="Chaudhuri R.R."/>
            <person name="La Ragione R."/>
            <person name="Hildebrand F."/>
            <person name="Pallen M.J."/>
        </authorList>
    </citation>
    <scope>NUCLEOTIDE SEQUENCE</scope>
    <source>
        <strain evidence="6">CHK193-4272</strain>
    </source>
</reference>
<dbReference type="PRINTS" id="PR00455">
    <property type="entry name" value="HTHTETR"/>
</dbReference>
<dbReference type="Gene3D" id="1.10.357.10">
    <property type="entry name" value="Tetracycline Repressor, domain 2"/>
    <property type="match status" value="1"/>
</dbReference>
<feature type="domain" description="HTH tetR-type" evidence="5">
    <location>
        <begin position="6"/>
        <end position="66"/>
    </location>
</feature>
<dbReference type="Pfam" id="PF00440">
    <property type="entry name" value="TetR_N"/>
    <property type="match status" value="1"/>
</dbReference>
<dbReference type="AlphaFoldDB" id="A0A9D1TIL6"/>
<dbReference type="PANTHER" id="PTHR43479">
    <property type="entry name" value="ACREF/ENVCD OPERON REPRESSOR-RELATED"/>
    <property type="match status" value="1"/>
</dbReference>
<keyword evidence="2 4" id="KW-0238">DNA-binding</keyword>
<dbReference type="SUPFAM" id="SSF46689">
    <property type="entry name" value="Homeodomain-like"/>
    <property type="match status" value="1"/>
</dbReference>
<protein>
    <submittedName>
        <fullName evidence="6">TetR/AcrR family transcriptional regulator</fullName>
    </submittedName>
</protein>
<feature type="DNA-binding region" description="H-T-H motif" evidence="4">
    <location>
        <begin position="29"/>
        <end position="48"/>
    </location>
</feature>
<dbReference type="PROSITE" id="PS50977">
    <property type="entry name" value="HTH_TETR_2"/>
    <property type="match status" value="1"/>
</dbReference>
<dbReference type="EMBL" id="DXIE01000053">
    <property type="protein sequence ID" value="HIV62983.1"/>
    <property type="molecule type" value="Genomic_DNA"/>
</dbReference>
<dbReference type="InterPro" id="IPR001647">
    <property type="entry name" value="HTH_TetR"/>
</dbReference>
<sequence>MSETRENRRSEILKAACTEFSENGYDSTKMEQIAKRVGIGKSTIYEYFPSKNELLKASCEWIFGTILCDVDNIMQKDICFKDKVINYIKHACDILSSIGSGMMILYGKSDSVQIIRSNAGMFHMKLLDIIEKAVFKAVQNGEIRENINPRNIAKIITFLPSPILCEEIKNNGDAALDDIISILIYGLAK</sequence>
<reference evidence="6" key="2">
    <citation type="submission" date="2021-04" db="EMBL/GenBank/DDBJ databases">
        <authorList>
            <person name="Gilroy R."/>
        </authorList>
    </citation>
    <scope>NUCLEOTIDE SEQUENCE</scope>
    <source>
        <strain evidence="6">CHK193-4272</strain>
    </source>
</reference>
<dbReference type="InterPro" id="IPR009057">
    <property type="entry name" value="Homeodomain-like_sf"/>
</dbReference>
<evidence type="ECO:0000313" key="6">
    <source>
        <dbReference type="EMBL" id="HIV62983.1"/>
    </source>
</evidence>
<keyword evidence="1" id="KW-0805">Transcription regulation</keyword>
<name>A0A9D1TIL6_9FIRM</name>
<dbReference type="FunFam" id="1.10.10.60:FF:000141">
    <property type="entry name" value="TetR family transcriptional regulator"/>
    <property type="match status" value="1"/>
</dbReference>
<evidence type="ECO:0000256" key="4">
    <source>
        <dbReference type="PROSITE-ProRule" id="PRU00335"/>
    </source>
</evidence>
<dbReference type="Proteomes" id="UP000886808">
    <property type="component" value="Unassembled WGS sequence"/>
</dbReference>
<dbReference type="InterPro" id="IPR050624">
    <property type="entry name" value="HTH-type_Tx_Regulator"/>
</dbReference>
<dbReference type="GO" id="GO:0003677">
    <property type="term" value="F:DNA binding"/>
    <property type="evidence" value="ECO:0007669"/>
    <property type="project" value="UniProtKB-UniRule"/>
</dbReference>
<evidence type="ECO:0000313" key="7">
    <source>
        <dbReference type="Proteomes" id="UP000886808"/>
    </source>
</evidence>
<dbReference type="GO" id="GO:0045892">
    <property type="term" value="P:negative regulation of DNA-templated transcription"/>
    <property type="evidence" value="ECO:0007669"/>
    <property type="project" value="UniProtKB-ARBA"/>
</dbReference>
<keyword evidence="3" id="KW-0804">Transcription</keyword>